<dbReference type="PANTHER" id="PTHR10491">
    <property type="entry name" value="DTDP-4-DEHYDRORHAMNOSE REDUCTASE"/>
    <property type="match status" value="1"/>
</dbReference>
<gene>
    <name evidence="8" type="ORF">HD841_001842</name>
</gene>
<evidence type="ECO:0000256" key="2">
    <source>
        <dbReference type="ARBA" id="ARBA00010944"/>
    </source>
</evidence>
<dbReference type="Gene3D" id="3.40.50.720">
    <property type="entry name" value="NAD(P)-binding Rossmann-like Domain"/>
    <property type="match status" value="1"/>
</dbReference>
<dbReference type="Pfam" id="PF04321">
    <property type="entry name" value="RmlD_sub_bind"/>
    <property type="match status" value="1"/>
</dbReference>
<evidence type="ECO:0000256" key="5">
    <source>
        <dbReference type="ARBA" id="ARBA00048200"/>
    </source>
</evidence>
<evidence type="ECO:0000256" key="4">
    <source>
        <dbReference type="ARBA" id="ARBA00017099"/>
    </source>
</evidence>
<dbReference type="RefSeq" id="WP_179508528.1">
    <property type="nucleotide sequence ID" value="NZ_JACCBY010000002.1"/>
</dbReference>
<keyword evidence="6" id="KW-0521">NADP</keyword>
<dbReference type="Gene3D" id="3.20.20.80">
    <property type="entry name" value="Glycosidases"/>
    <property type="match status" value="1"/>
</dbReference>
<comment type="cofactor">
    <cofactor evidence="6">
        <name>Mg(2+)</name>
        <dbReference type="ChEBI" id="CHEBI:18420"/>
    </cofactor>
    <text evidence="6">Binds 1 Mg(2+) ion per monomer.</text>
</comment>
<protein>
    <recommendedName>
        <fullName evidence="4 6">dTDP-4-dehydrorhamnose reductase</fullName>
        <ecNumber evidence="3 6">1.1.1.133</ecNumber>
    </recommendedName>
</protein>
<comment type="similarity">
    <text evidence="2 6">Belongs to the dTDP-4-dehydrorhamnose reductase family.</text>
</comment>
<evidence type="ECO:0000259" key="7">
    <source>
        <dbReference type="Pfam" id="PF04321"/>
    </source>
</evidence>
<comment type="pathway">
    <text evidence="1 6">Carbohydrate biosynthesis; dTDP-L-rhamnose biosynthesis.</text>
</comment>
<evidence type="ECO:0000256" key="3">
    <source>
        <dbReference type="ARBA" id="ARBA00012929"/>
    </source>
</evidence>
<organism evidence="8 9">
    <name type="scientific">Sphingomonas melonis</name>
    <dbReference type="NCBI Taxonomy" id="152682"/>
    <lineage>
        <taxon>Bacteria</taxon>
        <taxon>Pseudomonadati</taxon>
        <taxon>Pseudomonadota</taxon>
        <taxon>Alphaproteobacteria</taxon>
        <taxon>Sphingomonadales</taxon>
        <taxon>Sphingomonadaceae</taxon>
        <taxon>Sphingomonas</taxon>
    </lineage>
</organism>
<keyword evidence="9" id="KW-1185">Reference proteome</keyword>
<evidence type="ECO:0000256" key="1">
    <source>
        <dbReference type="ARBA" id="ARBA00004781"/>
    </source>
</evidence>
<dbReference type="UniPathway" id="UPA00124"/>
<dbReference type="AlphaFoldDB" id="A0A7Y9K1L6"/>
<proteinExistence type="inferred from homology"/>
<comment type="function">
    <text evidence="6">Catalyzes the reduction of dTDP-6-deoxy-L-lyxo-4-hexulose to yield dTDP-L-rhamnose.</text>
</comment>
<evidence type="ECO:0000256" key="6">
    <source>
        <dbReference type="RuleBase" id="RU364082"/>
    </source>
</evidence>
<dbReference type="InterPro" id="IPR005913">
    <property type="entry name" value="dTDP_dehydrorham_reduct"/>
</dbReference>
<evidence type="ECO:0000313" key="8">
    <source>
        <dbReference type="EMBL" id="NYD90062.1"/>
    </source>
</evidence>
<dbReference type="GO" id="GO:0019305">
    <property type="term" value="P:dTDP-rhamnose biosynthetic process"/>
    <property type="evidence" value="ECO:0007669"/>
    <property type="project" value="UniProtKB-UniPathway"/>
</dbReference>
<accession>A0A7Y9K1L6</accession>
<dbReference type="InterPro" id="IPR029903">
    <property type="entry name" value="RmlD-like-bd"/>
</dbReference>
<reference evidence="8 9" key="1">
    <citation type="submission" date="2020-08" db="EMBL/GenBank/DDBJ databases">
        <title>The Agave Microbiome: Exploring the role of microbial communities in plant adaptations to desert environments.</title>
        <authorList>
            <person name="Partida-Martinez L.P."/>
        </authorList>
    </citation>
    <scope>NUCLEOTIDE SEQUENCE [LARGE SCALE GENOMIC DNA]</scope>
    <source>
        <strain evidence="8 9">AS2.3</strain>
    </source>
</reference>
<evidence type="ECO:0000313" key="9">
    <source>
        <dbReference type="Proteomes" id="UP000517753"/>
    </source>
</evidence>
<comment type="catalytic activity">
    <reaction evidence="5 6">
        <text>dTDP-beta-L-rhamnose + NADP(+) = dTDP-4-dehydro-beta-L-rhamnose + NADPH + H(+)</text>
        <dbReference type="Rhea" id="RHEA:21796"/>
        <dbReference type="ChEBI" id="CHEBI:15378"/>
        <dbReference type="ChEBI" id="CHEBI:57510"/>
        <dbReference type="ChEBI" id="CHEBI:57783"/>
        <dbReference type="ChEBI" id="CHEBI:58349"/>
        <dbReference type="ChEBI" id="CHEBI:62830"/>
        <dbReference type="EC" id="1.1.1.133"/>
    </reaction>
</comment>
<dbReference type="SUPFAM" id="SSF51735">
    <property type="entry name" value="NAD(P)-binding Rossmann-fold domains"/>
    <property type="match status" value="1"/>
</dbReference>
<name>A0A7Y9K1L6_9SPHN</name>
<keyword evidence="6 8" id="KW-0560">Oxidoreductase</keyword>
<dbReference type="InterPro" id="IPR036291">
    <property type="entry name" value="NAD(P)-bd_dom_sf"/>
</dbReference>
<dbReference type="EC" id="1.1.1.133" evidence="3 6"/>
<dbReference type="EMBL" id="JACCBY010000002">
    <property type="protein sequence ID" value="NYD90062.1"/>
    <property type="molecule type" value="Genomic_DNA"/>
</dbReference>
<sequence>MHDLELWGGVECTVNRTDAGYLDQLRLSGHHVRDGDLDLFAGLGLAAIRYPVLWERVSPDPAAAPDWRWSDARLGRLRELGMRPIVGLVHHGSGPRHTHLLDDGFAPGLGEHARQVAERYPWVEAWTPVNEPLTTARFAALYGHWYPHAADEGSFWRALLNQVDGTRAAMRAIRRVNPAAQLIQTDDLGRTYATTRLGEQAAFDNLRRWAGWDLLFGRIVPHHPLWARIARYGLGDRLRAIADDPCPPDVIGVNHYLTSDRFLDHRLQRYAVETHGGNDRLAYADTESVRVLDPAPAGLAGVMREAWQRYGVPLAMTEIHNGCTREEQLRWAAEAWDTAVTLRGEGVAVQAVTAWSLLGSHGWNSLLTRPPTGPDAYEPGVFDVATGTPRPTALAALWRGLPRGDARHPVTADEGWWRRPERLIYPPLPRPAGPRAAADADPAPMLLICGATGTLGQAFARACTQRGIRHQLIGRATLDLLDTGRIGAALDRLRPWAVVNATGWVRVDDAEGEEATCHAINATAAIALAEACAARGIGCLSVSSDLVFDGDAGRSYVESDPPRPLGAYGRSKAAMEAGCAALPGSLVIRTAAFFSALDDHNFAIAAADTLARGQTFPAADDQIVTPSFVPALVDTALDLLIDGMDGICHVSGGEALSWAAFAERVAVACGLDPRLVRPVAGATLGWRAPRPAAAGLASTRIALPQSLDAALARFAGDRRQRCAGSRAA</sequence>
<dbReference type="GO" id="GO:0008831">
    <property type="term" value="F:dTDP-4-dehydrorhamnose reductase activity"/>
    <property type="evidence" value="ECO:0007669"/>
    <property type="project" value="UniProtKB-EC"/>
</dbReference>
<dbReference type="SUPFAM" id="SSF51445">
    <property type="entry name" value="(Trans)glycosidases"/>
    <property type="match status" value="1"/>
</dbReference>
<comment type="caution">
    <text evidence="8">The sequence shown here is derived from an EMBL/GenBank/DDBJ whole genome shotgun (WGS) entry which is preliminary data.</text>
</comment>
<dbReference type="InterPro" id="IPR017853">
    <property type="entry name" value="GH"/>
</dbReference>
<dbReference type="Proteomes" id="UP000517753">
    <property type="component" value="Unassembled WGS sequence"/>
</dbReference>
<feature type="domain" description="RmlD-like substrate binding" evidence="7">
    <location>
        <begin position="446"/>
        <end position="702"/>
    </location>
</feature>
<dbReference type="PANTHER" id="PTHR10491:SF4">
    <property type="entry name" value="METHIONINE ADENOSYLTRANSFERASE 2 SUBUNIT BETA"/>
    <property type="match status" value="1"/>
</dbReference>
<dbReference type="Gene3D" id="3.90.25.10">
    <property type="entry name" value="UDP-galactose 4-epimerase, domain 1"/>
    <property type="match status" value="1"/>
</dbReference>